<reference evidence="1" key="1">
    <citation type="submission" date="2021-06" db="EMBL/GenBank/DDBJ databases">
        <authorList>
            <person name="Kallberg Y."/>
            <person name="Tangrot J."/>
            <person name="Rosling A."/>
        </authorList>
    </citation>
    <scope>NUCLEOTIDE SEQUENCE</scope>
    <source>
        <strain evidence="1">FL966</strain>
    </source>
</reference>
<protein>
    <submittedName>
        <fullName evidence="1">4925_t:CDS:1</fullName>
    </submittedName>
</protein>
<comment type="caution">
    <text evidence="1">The sequence shown here is derived from an EMBL/GenBank/DDBJ whole genome shotgun (WGS) entry which is preliminary data.</text>
</comment>
<proteinExistence type="predicted"/>
<evidence type="ECO:0000313" key="2">
    <source>
        <dbReference type="Proteomes" id="UP000789759"/>
    </source>
</evidence>
<dbReference type="OrthoDB" id="2412924at2759"/>
<sequence length="191" mass="22106">MASRKYECGENNKIDVLTAIKYIAHAWKEISSEMVHNCFKYTEILPVIQDNEELVSNDNDNELIKELHMDIEALCLRNVMDLDNFINYLEESNTTEILTDQEILNLTTSVVPEENQNDNEDNSVEICQITHNEALNTVGLLEQYLFQQDFGNMARSEHDEALSKLQRAIRKFQNASLRQVDLEAFFKLVDS</sequence>
<evidence type="ECO:0000313" key="1">
    <source>
        <dbReference type="EMBL" id="CAG8474623.1"/>
    </source>
</evidence>
<organism evidence="1 2">
    <name type="scientific">Cetraspora pellucida</name>
    <dbReference type="NCBI Taxonomy" id="1433469"/>
    <lineage>
        <taxon>Eukaryota</taxon>
        <taxon>Fungi</taxon>
        <taxon>Fungi incertae sedis</taxon>
        <taxon>Mucoromycota</taxon>
        <taxon>Glomeromycotina</taxon>
        <taxon>Glomeromycetes</taxon>
        <taxon>Diversisporales</taxon>
        <taxon>Gigasporaceae</taxon>
        <taxon>Cetraspora</taxon>
    </lineage>
</organism>
<keyword evidence="2" id="KW-1185">Reference proteome</keyword>
<dbReference type="Proteomes" id="UP000789759">
    <property type="component" value="Unassembled WGS sequence"/>
</dbReference>
<name>A0A9N8W2C9_9GLOM</name>
<gene>
    <name evidence="1" type="ORF">CPELLU_LOCUS1236</name>
</gene>
<dbReference type="AlphaFoldDB" id="A0A9N8W2C9"/>
<dbReference type="EMBL" id="CAJVQA010000437">
    <property type="protein sequence ID" value="CAG8474623.1"/>
    <property type="molecule type" value="Genomic_DNA"/>
</dbReference>
<accession>A0A9N8W2C9</accession>